<evidence type="ECO:0000259" key="2">
    <source>
        <dbReference type="Pfam" id="PF04909"/>
    </source>
</evidence>
<evidence type="ECO:0000313" key="3">
    <source>
        <dbReference type="EMBL" id="PCE39621.1"/>
    </source>
</evidence>
<gene>
    <name evidence="3" type="ORF">COO09_24550</name>
</gene>
<evidence type="ECO:0000256" key="1">
    <source>
        <dbReference type="ARBA" id="ARBA00023239"/>
    </source>
</evidence>
<dbReference type="EMBL" id="NWUF01000058">
    <property type="protein sequence ID" value="PCE39621.1"/>
    <property type="molecule type" value="Genomic_DNA"/>
</dbReference>
<dbReference type="GO" id="GO:0016831">
    <property type="term" value="F:carboxy-lyase activity"/>
    <property type="evidence" value="ECO:0007669"/>
    <property type="project" value="InterPro"/>
</dbReference>
<dbReference type="PANTHER" id="PTHR21240:SF28">
    <property type="entry name" value="ISO-OROTATE DECARBOXYLASE (EUROFUNG)"/>
    <property type="match status" value="1"/>
</dbReference>
<evidence type="ECO:0000313" key="4">
    <source>
        <dbReference type="Proteomes" id="UP000218934"/>
    </source>
</evidence>
<protein>
    <submittedName>
        <fullName evidence="3">Amidohydrolase</fullName>
    </submittedName>
</protein>
<dbReference type="Pfam" id="PF04909">
    <property type="entry name" value="Amidohydro_2"/>
    <property type="match status" value="1"/>
</dbReference>
<dbReference type="Gene3D" id="3.20.20.140">
    <property type="entry name" value="Metal-dependent hydrolases"/>
    <property type="match status" value="1"/>
</dbReference>
<sequence>MSGHLYRCGCASVAPTGVGGLKLGSGAIDVHCHLAIPDVDKLASQDPMAKISAERQMAGFSQATIELNAAALKSLIPKLVDIDTRLADMDLMGIDTQVLSPSPFHFNYWADPELSAALVAIQNDYLEAIFKGNDRRFLAFGAVSMQHPQQAAQQLADIMNRGFKGIEISTRINERDLSDPSFDCIWKVAERTGAVIFVHPMGTDMGDRLKDSYLGNLIGQPLETTIALSKLIFSGVFDRFPDLKVLACHGGGYLPSFFGRSDHGYAVRSDCRTMARSPSDYLKRIWYDTVVHDPSILEQLARTVGIGQIVIGSDYPFDMGEYRPGALLAEAHAFSDDDRAAVTSKNARRLLALPDA</sequence>
<dbReference type="PANTHER" id="PTHR21240">
    <property type="entry name" value="2-AMINO-3-CARBOXYLMUCONATE-6-SEMIALDEHYDE DECARBOXYLASE"/>
    <property type="match status" value="1"/>
</dbReference>
<keyword evidence="4" id="KW-1185">Reference proteome</keyword>
<keyword evidence="1" id="KW-0456">Lyase</keyword>
<dbReference type="InterPro" id="IPR032466">
    <property type="entry name" value="Metal_Hydrolase"/>
</dbReference>
<comment type="caution">
    <text evidence="3">The sequence shown here is derived from an EMBL/GenBank/DDBJ whole genome shotgun (WGS) entry which is preliminary data.</text>
</comment>
<dbReference type="KEGG" id="rdi:CMV14_19440"/>
<dbReference type="GO" id="GO:0005737">
    <property type="term" value="C:cytoplasm"/>
    <property type="evidence" value="ECO:0007669"/>
    <property type="project" value="TreeGrafter"/>
</dbReference>
<dbReference type="InterPro" id="IPR032465">
    <property type="entry name" value="ACMSD"/>
</dbReference>
<dbReference type="GO" id="GO:0016787">
    <property type="term" value="F:hydrolase activity"/>
    <property type="evidence" value="ECO:0007669"/>
    <property type="project" value="UniProtKB-KW"/>
</dbReference>
<dbReference type="GO" id="GO:0019748">
    <property type="term" value="P:secondary metabolic process"/>
    <property type="evidence" value="ECO:0007669"/>
    <property type="project" value="TreeGrafter"/>
</dbReference>
<dbReference type="Proteomes" id="UP000218934">
    <property type="component" value="Unassembled WGS sequence"/>
</dbReference>
<organism evidence="3 4">
    <name type="scientific">Rhizorhabdus dicambivorans</name>
    <dbReference type="NCBI Taxonomy" id="1850238"/>
    <lineage>
        <taxon>Bacteria</taxon>
        <taxon>Pseudomonadati</taxon>
        <taxon>Pseudomonadota</taxon>
        <taxon>Alphaproteobacteria</taxon>
        <taxon>Sphingomonadales</taxon>
        <taxon>Sphingomonadaceae</taxon>
        <taxon>Rhizorhabdus</taxon>
    </lineage>
</organism>
<proteinExistence type="predicted"/>
<dbReference type="InterPro" id="IPR006680">
    <property type="entry name" value="Amidohydro-rel"/>
</dbReference>
<dbReference type="RefSeq" id="WP_083215769.1">
    <property type="nucleotide sequence ID" value="NZ_CP023449.1"/>
</dbReference>
<feature type="domain" description="Amidohydrolase-related" evidence="2">
    <location>
        <begin position="28"/>
        <end position="352"/>
    </location>
</feature>
<dbReference type="AlphaFoldDB" id="A0A2A4FQE0"/>
<keyword evidence="3" id="KW-0378">Hydrolase</keyword>
<reference evidence="3 4" key="1">
    <citation type="submission" date="2017-09" db="EMBL/GenBank/DDBJ databases">
        <title>The Catabolism of 3,6-Dichlorosalicylic acid is Initiated by the Cytochrome P450 Monooxygenase DsmABC in Rhizorhabdus dicambivorans Ndbn-20.</title>
        <authorList>
            <person name="Na L."/>
        </authorList>
    </citation>
    <scope>NUCLEOTIDE SEQUENCE [LARGE SCALE GENOMIC DNA]</scope>
    <source>
        <strain evidence="3 4">Ndbn-20m</strain>
    </source>
</reference>
<dbReference type="SUPFAM" id="SSF51556">
    <property type="entry name" value="Metallo-dependent hydrolases"/>
    <property type="match status" value="1"/>
</dbReference>
<accession>A0A2A4FQE0</accession>
<name>A0A2A4FQE0_9SPHN</name>
<dbReference type="OrthoDB" id="9799024at2"/>